<dbReference type="RefSeq" id="WP_089943498.1">
    <property type="nucleotide sequence ID" value="NZ_FNOI01000001.1"/>
</dbReference>
<dbReference type="GO" id="GO:0005524">
    <property type="term" value="F:ATP binding"/>
    <property type="evidence" value="ECO:0007669"/>
    <property type="project" value="UniProtKB-UniRule"/>
</dbReference>
<feature type="binding site" evidence="5">
    <location>
        <position position="171"/>
    </location>
    <ligand>
        <name>AMP</name>
        <dbReference type="ChEBI" id="CHEBI:456215"/>
    </ligand>
</feature>
<dbReference type="GO" id="GO:0005737">
    <property type="term" value="C:cytoplasm"/>
    <property type="evidence" value="ECO:0007669"/>
    <property type="project" value="UniProtKB-SubCell"/>
</dbReference>
<accession>A0A1H2R2Q2</accession>
<comment type="pathway">
    <text evidence="5">Purine metabolism; AMP biosynthesis via salvage pathway; AMP from ADP: step 1/1.</text>
</comment>
<feature type="binding site" evidence="5">
    <location>
        <position position="160"/>
    </location>
    <ligand>
        <name>Zn(2+)</name>
        <dbReference type="ChEBI" id="CHEBI:29105"/>
        <note>structural</note>
    </ligand>
</feature>
<dbReference type="InterPro" id="IPR007862">
    <property type="entry name" value="Adenylate_kinase_lid-dom"/>
</dbReference>
<feature type="binding site" evidence="5">
    <location>
        <position position="143"/>
    </location>
    <ligand>
        <name>Zn(2+)</name>
        <dbReference type="ChEBI" id="CHEBI:29105"/>
        <note>structural</note>
    </ligand>
</feature>
<dbReference type="GO" id="GO:0004017">
    <property type="term" value="F:AMP kinase activity"/>
    <property type="evidence" value="ECO:0007669"/>
    <property type="project" value="UniProtKB-UniRule"/>
</dbReference>
<keyword evidence="5" id="KW-0862">Zinc</keyword>
<comment type="domain">
    <text evidence="5">Consists of three domains, a large central CORE domain and two small peripheral domains, NMPbind and LID, which undergo movements during catalysis. The LID domain closes over the site of phosphoryl transfer upon ATP binding. Assembling and dissambling the active center during each catalytic cycle provides an effective means to prevent ATP hydrolysis. Some bacteria have evolved a zinc-coordinating structure that stabilizes the LID domain.</text>
</comment>
<name>A0A1H2R2Q2_9RHOB</name>
<evidence type="ECO:0000256" key="5">
    <source>
        <dbReference type="HAMAP-Rule" id="MF_00235"/>
    </source>
</evidence>
<feature type="binding site" evidence="5">
    <location>
        <position position="46"/>
    </location>
    <ligand>
        <name>AMP</name>
        <dbReference type="ChEBI" id="CHEBI:456215"/>
    </ligand>
</feature>
<proteinExistence type="inferred from homology"/>
<feature type="region of interest" description="NMP" evidence="5">
    <location>
        <begin position="40"/>
        <end position="69"/>
    </location>
</feature>
<dbReference type="InterPro" id="IPR027417">
    <property type="entry name" value="P-loop_NTPase"/>
</dbReference>
<dbReference type="NCBIfam" id="NF011100">
    <property type="entry name" value="PRK14527.1"/>
    <property type="match status" value="1"/>
</dbReference>
<dbReference type="Pfam" id="PF00406">
    <property type="entry name" value="ADK"/>
    <property type="match status" value="1"/>
</dbReference>
<dbReference type="NCBIfam" id="TIGR01351">
    <property type="entry name" value="adk"/>
    <property type="match status" value="1"/>
</dbReference>
<comment type="subunit">
    <text evidence="5 7">Monomer.</text>
</comment>
<dbReference type="EC" id="2.7.4.3" evidence="5 7"/>
<dbReference type="NCBIfam" id="NF011105">
    <property type="entry name" value="PRK14532.1"/>
    <property type="match status" value="1"/>
</dbReference>
<dbReference type="Proteomes" id="UP000199441">
    <property type="component" value="Unassembled WGS sequence"/>
</dbReference>
<comment type="function">
    <text evidence="5">Catalyzes the reversible transfer of the terminal phosphate group between ATP and AMP. Plays an important role in cellular energy homeostasis and in adenine nucleotide metabolism.</text>
</comment>
<dbReference type="PROSITE" id="PS00113">
    <property type="entry name" value="ADENYLATE_KINASE"/>
    <property type="match status" value="1"/>
</dbReference>
<evidence type="ECO:0000256" key="3">
    <source>
        <dbReference type="ARBA" id="ARBA00022741"/>
    </source>
</evidence>
<sequence length="228" mass="23593">MDGSTMSDAAPVLILLGPPGAGKGTQARKLEEGFGLVQLSTGDLLRAAVAAGTDAGKEAKAVMESGALVSDEIVLAILKDRLTEEDCAKGVILDGFPRTTVQAEALDGLLETTGQGIDAAISLDVDDAEMVTRIAGRFTCKGCGEGYHDTFKAPAVAGVCDNCGGTDMVRRADDNAETVASRLEAYHAQTAPLIDYYDSKDALVRVDAMGEIGEIATELGAIVGQISR</sequence>
<keyword evidence="5" id="KW-0963">Cytoplasm</keyword>
<comment type="similarity">
    <text evidence="5 6">Belongs to the adenylate kinase family.</text>
</comment>
<keyword evidence="3 5" id="KW-0547">Nucleotide-binding</keyword>
<dbReference type="Gene3D" id="3.40.50.300">
    <property type="entry name" value="P-loop containing nucleotide triphosphate hydrolases"/>
    <property type="match status" value="1"/>
</dbReference>
<feature type="domain" description="Adenylate kinase active site lid" evidence="8">
    <location>
        <begin position="137"/>
        <end position="173"/>
    </location>
</feature>
<dbReference type="Pfam" id="PF05191">
    <property type="entry name" value="ADK_lid"/>
    <property type="match status" value="1"/>
</dbReference>
<feature type="binding site" evidence="5">
    <location>
        <position position="210"/>
    </location>
    <ligand>
        <name>ATP</name>
        <dbReference type="ChEBI" id="CHEBI:30616"/>
    </ligand>
</feature>
<feature type="binding site" evidence="5">
    <location>
        <begin position="20"/>
        <end position="25"/>
    </location>
    <ligand>
        <name>ATP</name>
        <dbReference type="ChEBI" id="CHEBI:30616"/>
    </ligand>
</feature>
<feature type="binding site" evidence="5">
    <location>
        <position position="41"/>
    </location>
    <ligand>
        <name>AMP</name>
        <dbReference type="ChEBI" id="CHEBI:456215"/>
    </ligand>
</feature>
<dbReference type="InterPro" id="IPR006259">
    <property type="entry name" value="Adenyl_kin_sub"/>
</dbReference>
<reference evidence="10" key="1">
    <citation type="submission" date="2016-10" db="EMBL/GenBank/DDBJ databases">
        <authorList>
            <person name="Varghese N."/>
            <person name="Submissions S."/>
        </authorList>
    </citation>
    <scope>NUCLEOTIDE SEQUENCE [LARGE SCALE GENOMIC DNA]</scope>
    <source>
        <strain evidence="10">DSM 26922</strain>
    </source>
</reference>
<comment type="subcellular location">
    <subcellularLocation>
        <location evidence="5 7">Cytoplasm</location>
    </subcellularLocation>
</comment>
<evidence type="ECO:0000256" key="7">
    <source>
        <dbReference type="RuleBase" id="RU003331"/>
    </source>
</evidence>
<dbReference type="HAMAP" id="MF_00235">
    <property type="entry name" value="Adenylate_kinase_Adk"/>
    <property type="match status" value="1"/>
</dbReference>
<dbReference type="CDD" id="cd01428">
    <property type="entry name" value="ADK"/>
    <property type="match status" value="1"/>
</dbReference>
<dbReference type="STRING" id="670155.SAMN04488001_0358"/>
<dbReference type="OrthoDB" id="9805030at2"/>
<keyword evidence="10" id="KW-1185">Reference proteome</keyword>
<evidence type="ECO:0000256" key="1">
    <source>
        <dbReference type="ARBA" id="ARBA00022679"/>
    </source>
</evidence>
<evidence type="ECO:0000313" key="10">
    <source>
        <dbReference type="Proteomes" id="UP000199441"/>
    </source>
</evidence>
<feature type="binding site" evidence="5">
    <location>
        <position position="137"/>
    </location>
    <ligand>
        <name>ATP</name>
        <dbReference type="ChEBI" id="CHEBI:30616"/>
    </ligand>
</feature>
<feature type="binding site" evidence="5">
    <location>
        <begin position="95"/>
        <end position="98"/>
    </location>
    <ligand>
        <name>AMP</name>
        <dbReference type="ChEBI" id="CHEBI:456215"/>
    </ligand>
</feature>
<feature type="binding site" evidence="5">
    <location>
        <position position="163"/>
    </location>
    <ligand>
        <name>Zn(2+)</name>
        <dbReference type="ChEBI" id="CHEBI:29105"/>
        <note>structural</note>
    </ligand>
</feature>
<evidence type="ECO:0000256" key="2">
    <source>
        <dbReference type="ARBA" id="ARBA00022727"/>
    </source>
</evidence>
<dbReference type="NCBIfam" id="NF001381">
    <property type="entry name" value="PRK00279.1-3"/>
    <property type="match status" value="1"/>
</dbReference>
<feature type="binding site" evidence="5">
    <location>
        <begin position="67"/>
        <end position="69"/>
    </location>
    <ligand>
        <name>AMP</name>
        <dbReference type="ChEBI" id="CHEBI:456215"/>
    </ligand>
</feature>
<keyword evidence="1 5" id="KW-0808">Transferase</keyword>
<dbReference type="AlphaFoldDB" id="A0A1H2R2Q2"/>
<dbReference type="FunFam" id="3.40.50.300:FF:000106">
    <property type="entry name" value="Adenylate kinase mitochondrial"/>
    <property type="match status" value="1"/>
</dbReference>
<dbReference type="GO" id="GO:0008270">
    <property type="term" value="F:zinc ion binding"/>
    <property type="evidence" value="ECO:0007669"/>
    <property type="project" value="UniProtKB-UniRule"/>
</dbReference>
<keyword evidence="2 5" id="KW-0545">Nucleotide biosynthesis</keyword>
<evidence type="ECO:0000256" key="6">
    <source>
        <dbReference type="RuleBase" id="RU003330"/>
    </source>
</evidence>
<evidence type="ECO:0000256" key="4">
    <source>
        <dbReference type="ARBA" id="ARBA00022777"/>
    </source>
</evidence>
<evidence type="ECO:0000313" key="9">
    <source>
        <dbReference type="EMBL" id="SDW13488.1"/>
    </source>
</evidence>
<dbReference type="InterPro" id="IPR000850">
    <property type="entry name" value="Adenylat/UMP-CMP_kin"/>
</dbReference>
<dbReference type="GO" id="GO:0044209">
    <property type="term" value="P:AMP salvage"/>
    <property type="evidence" value="ECO:0007669"/>
    <property type="project" value="UniProtKB-UniRule"/>
</dbReference>
<dbReference type="UniPathway" id="UPA00588">
    <property type="reaction ID" value="UER00649"/>
</dbReference>
<comment type="catalytic activity">
    <reaction evidence="5 7">
        <text>AMP + ATP = 2 ADP</text>
        <dbReference type="Rhea" id="RHEA:12973"/>
        <dbReference type="ChEBI" id="CHEBI:30616"/>
        <dbReference type="ChEBI" id="CHEBI:456215"/>
        <dbReference type="ChEBI" id="CHEBI:456216"/>
        <dbReference type="EC" id="2.7.4.3"/>
    </reaction>
</comment>
<keyword evidence="5 7" id="KW-0067">ATP-binding</keyword>
<keyword evidence="5" id="KW-0479">Metal-binding</keyword>
<comment type="caution">
    <text evidence="5">Lacks conserved residue(s) required for the propagation of feature annotation.</text>
</comment>
<dbReference type="PANTHER" id="PTHR23359">
    <property type="entry name" value="NUCLEOTIDE KINASE"/>
    <property type="match status" value="1"/>
</dbReference>
<organism evidence="9 10">
    <name type="scientific">Litoreibacter albidus</name>
    <dbReference type="NCBI Taxonomy" id="670155"/>
    <lineage>
        <taxon>Bacteria</taxon>
        <taxon>Pseudomonadati</taxon>
        <taxon>Pseudomonadota</taxon>
        <taxon>Alphaproteobacteria</taxon>
        <taxon>Rhodobacterales</taxon>
        <taxon>Roseobacteraceae</taxon>
        <taxon>Litoreibacter</taxon>
    </lineage>
</organism>
<feature type="binding site" evidence="5">
    <location>
        <position position="182"/>
    </location>
    <ligand>
        <name>AMP</name>
        <dbReference type="ChEBI" id="CHEBI:456215"/>
    </ligand>
</feature>
<evidence type="ECO:0000259" key="8">
    <source>
        <dbReference type="Pfam" id="PF05191"/>
    </source>
</evidence>
<dbReference type="NCBIfam" id="NF001380">
    <property type="entry name" value="PRK00279.1-2"/>
    <property type="match status" value="1"/>
</dbReference>
<dbReference type="InterPro" id="IPR033690">
    <property type="entry name" value="Adenylat_kinase_CS"/>
</dbReference>
<dbReference type="SUPFAM" id="SSF52540">
    <property type="entry name" value="P-loop containing nucleoside triphosphate hydrolases"/>
    <property type="match status" value="1"/>
</dbReference>
<keyword evidence="4 5" id="KW-0418">Kinase</keyword>
<feature type="binding site" evidence="5">
    <location>
        <position position="102"/>
    </location>
    <ligand>
        <name>AMP</name>
        <dbReference type="ChEBI" id="CHEBI:456215"/>
    </ligand>
</feature>
<dbReference type="EMBL" id="FNOI01000001">
    <property type="protein sequence ID" value="SDW13488.1"/>
    <property type="molecule type" value="Genomic_DNA"/>
</dbReference>
<dbReference type="PRINTS" id="PR00094">
    <property type="entry name" value="ADENYLTKNASE"/>
</dbReference>
<gene>
    <name evidence="5" type="primary">adk</name>
    <name evidence="9" type="ORF">SAMN04488001_0358</name>
</gene>
<protein>
    <recommendedName>
        <fullName evidence="5 7">Adenylate kinase</fullName>
        <shortName evidence="5">AK</shortName>
        <ecNumber evidence="5 7">2.7.4.3</ecNumber>
    </recommendedName>
    <alternativeName>
        <fullName evidence="5">ATP-AMP transphosphorylase</fullName>
    </alternativeName>
    <alternativeName>
        <fullName evidence="5">ATP:AMP phosphotransferase</fullName>
    </alternativeName>
    <alternativeName>
        <fullName evidence="5">Adenylate monophosphate kinase</fullName>
    </alternativeName>
</protein>
<feature type="binding site" evidence="5">
    <location>
        <position position="140"/>
    </location>
    <ligand>
        <name>Zn(2+)</name>
        <dbReference type="ChEBI" id="CHEBI:29105"/>
        <note>structural</note>
    </ligand>
</feature>